<dbReference type="Proteomes" id="UP000277928">
    <property type="component" value="Unassembled WGS sequence"/>
</dbReference>
<evidence type="ECO:0000313" key="2">
    <source>
        <dbReference type="EMBL" id="VDK85719.1"/>
    </source>
</evidence>
<dbReference type="AlphaFoldDB" id="A0A3P6TQQ1"/>
<feature type="compositionally biased region" description="Basic and acidic residues" evidence="1">
    <location>
        <begin position="24"/>
        <end position="44"/>
    </location>
</feature>
<feature type="region of interest" description="Disordered" evidence="1">
    <location>
        <begin position="19"/>
        <end position="62"/>
    </location>
</feature>
<organism evidence="2 3">
    <name type="scientific">Litomosoides sigmodontis</name>
    <name type="common">Filarial nematode worm</name>
    <dbReference type="NCBI Taxonomy" id="42156"/>
    <lineage>
        <taxon>Eukaryota</taxon>
        <taxon>Metazoa</taxon>
        <taxon>Ecdysozoa</taxon>
        <taxon>Nematoda</taxon>
        <taxon>Chromadorea</taxon>
        <taxon>Rhabditida</taxon>
        <taxon>Spirurina</taxon>
        <taxon>Spiruromorpha</taxon>
        <taxon>Filarioidea</taxon>
        <taxon>Onchocercidae</taxon>
        <taxon>Litomosoides</taxon>
    </lineage>
</organism>
<proteinExistence type="predicted"/>
<feature type="region of interest" description="Disordered" evidence="1">
    <location>
        <begin position="99"/>
        <end position="129"/>
    </location>
</feature>
<name>A0A3P6TQQ1_LITSI</name>
<dbReference type="EMBL" id="UYRX01000724">
    <property type="protein sequence ID" value="VDK85719.1"/>
    <property type="molecule type" value="Genomic_DNA"/>
</dbReference>
<sequence>MFANMYYFVVSVVCTTPSQNSYKGSRERKGMEPDKTQEITHKSGELSSKSTQADRGSSVQNNTYQLVVTQSTQDDSTLSRGRGTSIYEKMTKEQMLRAGRTQFNKLSSDTQRKSIRLGRPAQSVILSKR</sequence>
<evidence type="ECO:0000256" key="1">
    <source>
        <dbReference type="SAM" id="MobiDB-lite"/>
    </source>
</evidence>
<accession>A0A3P6TQQ1</accession>
<keyword evidence="3" id="KW-1185">Reference proteome</keyword>
<protein>
    <submittedName>
        <fullName evidence="2">Uncharacterized protein</fullName>
    </submittedName>
</protein>
<reference evidence="2 3" key="1">
    <citation type="submission" date="2018-08" db="EMBL/GenBank/DDBJ databases">
        <authorList>
            <person name="Laetsch R D."/>
            <person name="Stevens L."/>
            <person name="Kumar S."/>
            <person name="Blaxter L. M."/>
        </authorList>
    </citation>
    <scope>NUCLEOTIDE SEQUENCE [LARGE SCALE GENOMIC DNA]</scope>
</reference>
<gene>
    <name evidence="2" type="ORF">NLS_LOCUS7255</name>
</gene>
<evidence type="ECO:0000313" key="3">
    <source>
        <dbReference type="Proteomes" id="UP000277928"/>
    </source>
</evidence>
<dbReference type="OMA" id="GTSIYEK"/>
<feature type="compositionally biased region" description="Polar residues" evidence="1">
    <location>
        <begin position="45"/>
        <end position="62"/>
    </location>
</feature>
<dbReference type="OrthoDB" id="10442712at2759"/>